<dbReference type="AlphaFoldDB" id="B3E049"/>
<dbReference type="Proteomes" id="UP000009149">
    <property type="component" value="Chromosome"/>
</dbReference>
<gene>
    <name evidence="1" type="ordered locus">Minf_0655</name>
</gene>
<protein>
    <submittedName>
        <fullName evidence="1">Uncharacterized protein</fullName>
    </submittedName>
</protein>
<reference evidence="1 2" key="1">
    <citation type="journal article" date="2008" name="Biol. Direct">
        <title>Complete genome sequence of the extremely acidophilic methanotroph isolate V4, Methylacidiphilum infernorum, a representative of the bacterial phylum Verrucomicrobia.</title>
        <authorList>
            <person name="Hou S."/>
            <person name="Makarova K.S."/>
            <person name="Saw J.H."/>
            <person name="Senin P."/>
            <person name="Ly B.V."/>
            <person name="Zhou Z."/>
            <person name="Ren Y."/>
            <person name="Wang J."/>
            <person name="Galperin M.Y."/>
            <person name="Omelchenko M.V."/>
            <person name="Wolf Y.I."/>
            <person name="Yutin N."/>
            <person name="Koonin E.V."/>
            <person name="Stott M.B."/>
            <person name="Mountain B.W."/>
            <person name="Crowe M.A."/>
            <person name="Smirnova A.V."/>
            <person name="Dunfield P.F."/>
            <person name="Feng L."/>
            <person name="Wang L."/>
            <person name="Alam M."/>
        </authorList>
    </citation>
    <scope>NUCLEOTIDE SEQUENCE [LARGE SCALE GENOMIC DNA]</scope>
    <source>
        <strain evidence="2">Isolate V4</strain>
    </source>
</reference>
<dbReference type="EMBL" id="CP000975">
    <property type="protein sequence ID" value="ACD82710.1"/>
    <property type="molecule type" value="Genomic_DNA"/>
</dbReference>
<name>B3E049_METI4</name>
<evidence type="ECO:0000313" key="2">
    <source>
        <dbReference type="Proteomes" id="UP000009149"/>
    </source>
</evidence>
<dbReference type="STRING" id="481448.Minf_0655"/>
<organism evidence="1 2">
    <name type="scientific">Methylacidiphilum infernorum (isolate V4)</name>
    <name type="common">Methylokorus infernorum (strain V4)</name>
    <dbReference type="NCBI Taxonomy" id="481448"/>
    <lineage>
        <taxon>Bacteria</taxon>
        <taxon>Pseudomonadati</taxon>
        <taxon>Verrucomicrobiota</taxon>
        <taxon>Methylacidiphilae</taxon>
        <taxon>Methylacidiphilales</taxon>
        <taxon>Methylacidiphilaceae</taxon>
        <taxon>Methylacidiphilum (ex Ratnadevi et al. 2023)</taxon>
    </lineage>
</organism>
<dbReference type="KEGG" id="min:Minf_0655"/>
<dbReference type="HOGENOM" id="CLU_2974257_0_0_0"/>
<proteinExistence type="predicted"/>
<evidence type="ECO:0000313" key="1">
    <source>
        <dbReference type="EMBL" id="ACD82710.1"/>
    </source>
</evidence>
<sequence>MVFSLFSFSWSLRGELLIVLNKGNNPFAFCLQRLLIDFFHLDIMEKEYFFKKNGSSQV</sequence>
<accession>B3E049</accession>